<feature type="transmembrane region" description="Helical" evidence="1">
    <location>
        <begin position="387"/>
        <end position="406"/>
    </location>
</feature>
<feature type="transmembrane region" description="Helical" evidence="1">
    <location>
        <begin position="518"/>
        <end position="536"/>
    </location>
</feature>
<evidence type="ECO:0000313" key="2">
    <source>
        <dbReference type="EMBL" id="EYD70868.1"/>
    </source>
</evidence>
<name>A0A017H9M9_9RHOB</name>
<feature type="transmembrane region" description="Helical" evidence="1">
    <location>
        <begin position="56"/>
        <end position="82"/>
    </location>
</feature>
<accession>A0A017H9M9</accession>
<feature type="transmembrane region" description="Helical" evidence="1">
    <location>
        <begin position="490"/>
        <end position="511"/>
    </location>
</feature>
<evidence type="ECO:0000256" key="1">
    <source>
        <dbReference type="SAM" id="Phobius"/>
    </source>
</evidence>
<dbReference type="Pfam" id="PF19554">
    <property type="entry name" value="DUF6077"/>
    <property type="match status" value="1"/>
</dbReference>
<dbReference type="STRING" id="1122180.Lokhon_02512"/>
<dbReference type="AlphaFoldDB" id="A0A017H9M9"/>
<gene>
    <name evidence="2" type="ORF">Lokhon_02512</name>
</gene>
<dbReference type="Proteomes" id="UP000025047">
    <property type="component" value="Unassembled WGS sequence"/>
</dbReference>
<feature type="transmembrane region" description="Helical" evidence="1">
    <location>
        <begin position="103"/>
        <end position="124"/>
    </location>
</feature>
<dbReference type="eggNOG" id="ENOG50332TU">
    <property type="taxonomic scope" value="Bacteria"/>
</dbReference>
<feature type="transmembrane region" description="Helical" evidence="1">
    <location>
        <begin position="29"/>
        <end position="50"/>
    </location>
</feature>
<keyword evidence="1" id="KW-1133">Transmembrane helix</keyword>
<proteinExistence type="predicted"/>
<protein>
    <submittedName>
        <fullName evidence="2">Uncharacterized protein</fullName>
    </submittedName>
</protein>
<dbReference type="EMBL" id="APGJ01000007">
    <property type="protein sequence ID" value="EYD70868.1"/>
    <property type="molecule type" value="Genomic_DNA"/>
</dbReference>
<comment type="caution">
    <text evidence="2">The sequence shown here is derived from an EMBL/GenBank/DDBJ whole genome shotgun (WGS) entry which is preliminary data.</text>
</comment>
<feature type="transmembrane region" description="Helical" evidence="1">
    <location>
        <begin position="252"/>
        <end position="275"/>
    </location>
</feature>
<dbReference type="PATRIC" id="fig|1122180.6.peg.2495"/>
<feature type="transmembrane region" description="Helical" evidence="1">
    <location>
        <begin position="433"/>
        <end position="452"/>
    </location>
</feature>
<dbReference type="OrthoDB" id="7811952at2"/>
<feature type="transmembrane region" description="Helical" evidence="1">
    <location>
        <begin position="459"/>
        <end position="478"/>
    </location>
</feature>
<dbReference type="RefSeq" id="WP_017926965.1">
    <property type="nucleotide sequence ID" value="NZ_KB822995.1"/>
</dbReference>
<dbReference type="InterPro" id="IPR045723">
    <property type="entry name" value="DUF6077"/>
</dbReference>
<organism evidence="2 3">
    <name type="scientific">Limimaricola hongkongensis DSM 17492</name>
    <dbReference type="NCBI Taxonomy" id="1122180"/>
    <lineage>
        <taxon>Bacteria</taxon>
        <taxon>Pseudomonadati</taxon>
        <taxon>Pseudomonadota</taxon>
        <taxon>Alphaproteobacteria</taxon>
        <taxon>Rhodobacterales</taxon>
        <taxon>Paracoccaceae</taxon>
        <taxon>Limimaricola</taxon>
    </lineage>
</organism>
<dbReference type="HOGENOM" id="CLU_385339_0_0_5"/>
<feature type="transmembrane region" description="Helical" evidence="1">
    <location>
        <begin position="172"/>
        <end position="190"/>
    </location>
</feature>
<feature type="transmembrane region" description="Helical" evidence="1">
    <location>
        <begin position="362"/>
        <end position="380"/>
    </location>
</feature>
<feature type="transmembrane region" description="Helical" evidence="1">
    <location>
        <begin position="313"/>
        <end position="332"/>
    </location>
</feature>
<keyword evidence="1" id="KW-0472">Membrane</keyword>
<feature type="transmembrane region" description="Helical" evidence="1">
    <location>
        <begin position="130"/>
        <end position="151"/>
    </location>
</feature>
<reference evidence="2 3" key="1">
    <citation type="submission" date="2013-03" db="EMBL/GenBank/DDBJ databases">
        <authorList>
            <person name="Fiebig A."/>
            <person name="Goeker M."/>
            <person name="Klenk H.-P.P."/>
        </authorList>
    </citation>
    <scope>NUCLEOTIDE SEQUENCE [LARGE SCALE GENOMIC DNA]</scope>
    <source>
        <strain evidence="2 3">DSM 17492</strain>
    </source>
</reference>
<keyword evidence="3" id="KW-1185">Reference proteome</keyword>
<feature type="transmembrane region" description="Helical" evidence="1">
    <location>
        <begin position="282"/>
        <end position="301"/>
    </location>
</feature>
<keyword evidence="1" id="KW-0812">Transmembrane</keyword>
<evidence type="ECO:0000313" key="3">
    <source>
        <dbReference type="Proteomes" id="UP000025047"/>
    </source>
</evidence>
<sequence>MLGHPFGAWLVHSARNAGRQVSGGLAERVFLALLAFFTAFTLQAQLLSLLDAPFAFLYAALILAIGAALLGAFLAPALTLRLRGGAFALPPITREAFALGQPNRAICAAGGLALALALLAAIALQKADAFTPFWAAILASSLLGASQAGRLTEPPATLHPPAATPVEPPSGLGFLAVLLAALLLYSVTLVPNVDDALFLSLAAGAKDAPGGIMEFDTMLGVPGIGVIKSTYQIESYLLLSSVLSKLFGLETIFVAHAVVPALSIAFGVSVLAIIFSTLFGRHWMVCMGFYLAIFVLLNGEMRSFGNFGLFRMFQGKAVLVMVMIPAIIAATICTIRQGGAFWLAITGALMVTAVGFSANALYIGPLAAGLVALVALINGGTAERIRALSLAAAVLYPLALALYLLAFDPPGPSEYADASAPAAVMWRLLGEPYLHAAFLVVLIAAALSGLVLRPLRAVSLYVGLFFLVVFNPFLWELYGASVTGNVNERLLWAVPVPLIAATALGLAWVSLRAPLARAALGLAVLATTALPGSLLLQQERFAWRVSPIKVMQPAYDTAREVNGVLRDDQVALLPEPLAIWVVTLDDARPVVEARAIYTPQRRHLLPDNHLQTRRALFDWVSCRGEGAISERALSEIGVGLVVIPTGACGPDLAATLDTIATLRPVGELGNFRLYHRAPDAGAALDAAHGSLESAAGAPIFSTHRIPGHADDRNSAGQ</sequence>